<gene>
    <name evidence="3" type="primary">ptges3l</name>
</gene>
<dbReference type="Ensembl" id="ENSDCDT00010004226.1">
    <property type="protein sequence ID" value="ENSDCDP00010004072.1"/>
    <property type="gene ID" value="ENSDCDG00010001832.1"/>
</dbReference>
<dbReference type="GO" id="GO:0005829">
    <property type="term" value="C:cytosol"/>
    <property type="evidence" value="ECO:0007669"/>
    <property type="project" value="TreeGrafter"/>
</dbReference>
<evidence type="ECO:0000313" key="3">
    <source>
        <dbReference type="Ensembl" id="ENSDCDP00010004072.1"/>
    </source>
</evidence>
<reference evidence="3" key="2">
    <citation type="submission" date="2025-08" db="UniProtKB">
        <authorList>
            <consortium name="Ensembl"/>
        </authorList>
    </citation>
    <scope>IDENTIFICATION</scope>
</reference>
<dbReference type="InterPro" id="IPR008978">
    <property type="entry name" value="HSP20-like_chaperone"/>
</dbReference>
<protein>
    <recommendedName>
        <fullName evidence="2">CS domain-containing protein</fullName>
    </recommendedName>
</protein>
<dbReference type="PROSITE" id="PS51203">
    <property type="entry name" value="CS"/>
    <property type="match status" value="1"/>
</dbReference>
<accession>A0AAY4A4Z1</accession>
<dbReference type="Gene3D" id="2.60.40.790">
    <property type="match status" value="1"/>
</dbReference>
<feature type="domain" description="CS" evidence="2">
    <location>
        <begin position="10"/>
        <end position="98"/>
    </location>
</feature>
<evidence type="ECO:0000256" key="1">
    <source>
        <dbReference type="ARBA" id="ARBA00025733"/>
    </source>
</evidence>
<dbReference type="GO" id="GO:0051087">
    <property type="term" value="F:protein-folding chaperone binding"/>
    <property type="evidence" value="ECO:0007669"/>
    <property type="project" value="TreeGrafter"/>
</dbReference>
<dbReference type="RefSeq" id="XP_028825708.1">
    <property type="nucleotide sequence ID" value="XM_028969875.1"/>
</dbReference>
<dbReference type="InterPro" id="IPR007052">
    <property type="entry name" value="CS_dom"/>
</dbReference>
<dbReference type="GO" id="GO:0005634">
    <property type="term" value="C:nucleus"/>
    <property type="evidence" value="ECO:0007669"/>
    <property type="project" value="TreeGrafter"/>
</dbReference>
<organism evidence="3 4">
    <name type="scientific">Denticeps clupeoides</name>
    <name type="common">denticle herring</name>
    <dbReference type="NCBI Taxonomy" id="299321"/>
    <lineage>
        <taxon>Eukaryota</taxon>
        <taxon>Metazoa</taxon>
        <taxon>Chordata</taxon>
        <taxon>Craniata</taxon>
        <taxon>Vertebrata</taxon>
        <taxon>Euteleostomi</taxon>
        <taxon>Actinopterygii</taxon>
        <taxon>Neopterygii</taxon>
        <taxon>Teleostei</taxon>
        <taxon>Clupei</taxon>
        <taxon>Clupeiformes</taxon>
        <taxon>Denticipitoidei</taxon>
        <taxon>Denticipitidae</taxon>
        <taxon>Denticeps</taxon>
    </lineage>
</organism>
<dbReference type="GO" id="GO:0006457">
    <property type="term" value="P:protein folding"/>
    <property type="evidence" value="ECO:0007669"/>
    <property type="project" value="TreeGrafter"/>
</dbReference>
<evidence type="ECO:0000313" key="4">
    <source>
        <dbReference type="Proteomes" id="UP000694580"/>
    </source>
</evidence>
<dbReference type="GeneTree" id="ENSGT00940000163448"/>
<dbReference type="SUPFAM" id="SSF49764">
    <property type="entry name" value="HSP20-like chaperones"/>
    <property type="match status" value="1"/>
</dbReference>
<comment type="similarity">
    <text evidence="1">Belongs to the p23/wos2 family.</text>
</comment>
<dbReference type="InterPro" id="IPR045250">
    <property type="entry name" value="p23-like"/>
</dbReference>
<reference evidence="3" key="3">
    <citation type="submission" date="2025-09" db="UniProtKB">
        <authorList>
            <consortium name="Ensembl"/>
        </authorList>
    </citation>
    <scope>IDENTIFICATION</scope>
</reference>
<dbReference type="AlphaFoldDB" id="A0AAY4A4Z1"/>
<evidence type="ECO:0000259" key="2">
    <source>
        <dbReference type="PROSITE" id="PS51203"/>
    </source>
</evidence>
<reference evidence="3 4" key="1">
    <citation type="submission" date="2020-06" db="EMBL/GenBank/DDBJ databases">
        <authorList>
            <consortium name="Wellcome Sanger Institute Data Sharing"/>
        </authorList>
    </citation>
    <scope>NUCLEOTIDE SEQUENCE [LARGE SCALE GENOMIC DNA]</scope>
</reference>
<dbReference type="PANTHER" id="PTHR22932">
    <property type="entry name" value="TELOMERASE-BINDING PROTEIN P23 HSP90 CO-CHAPERONE"/>
    <property type="match status" value="1"/>
</dbReference>
<sequence>MPQIVRPDDCQPAKCLWFDRKKYVTLNFLIQQPKNVQVDIQDDKMVLCCRDVDDNKIYNEIYFYDKVQKYDCREKVYDRTINLLIRKRKEHVAWPRLTKDTAKPSWISVDFDNWRDWEHEEDEGMAEYEQYVDMLQDLSKKEECPTMDDLDDLDDD</sequence>
<dbReference type="GO" id="GO:0051879">
    <property type="term" value="F:Hsp90 protein binding"/>
    <property type="evidence" value="ECO:0007669"/>
    <property type="project" value="InterPro"/>
</dbReference>
<keyword evidence="4" id="KW-1185">Reference proteome</keyword>
<dbReference type="GeneID" id="114784456"/>
<dbReference type="PANTHER" id="PTHR22932:SF4">
    <property type="entry name" value="PROTEIN PTGES3L-RELATED"/>
    <property type="match status" value="1"/>
</dbReference>
<name>A0AAY4A4Z1_9TELE</name>
<proteinExistence type="inferred from homology"/>
<dbReference type="Proteomes" id="UP000694580">
    <property type="component" value="Chromosome 2"/>
</dbReference>
<dbReference type="GO" id="GO:0051131">
    <property type="term" value="P:chaperone-mediated protein complex assembly"/>
    <property type="evidence" value="ECO:0007669"/>
    <property type="project" value="TreeGrafter"/>
</dbReference>